<dbReference type="InterPro" id="IPR010998">
    <property type="entry name" value="Integrase_recombinase_N"/>
</dbReference>
<name>A0A2P8E341_9BACT</name>
<dbReference type="Pfam" id="PF13102">
    <property type="entry name" value="Phage_int_SAM_5"/>
    <property type="match status" value="1"/>
</dbReference>
<dbReference type="InterPro" id="IPR050090">
    <property type="entry name" value="Tyrosine_recombinase_XerCD"/>
</dbReference>
<dbReference type="Proteomes" id="UP000240708">
    <property type="component" value="Unassembled WGS sequence"/>
</dbReference>
<keyword evidence="6" id="KW-1185">Reference proteome</keyword>
<dbReference type="AlphaFoldDB" id="A0A2P8E341"/>
<dbReference type="GO" id="GO:0003677">
    <property type="term" value="F:DNA binding"/>
    <property type="evidence" value="ECO:0007669"/>
    <property type="project" value="UniProtKB-KW"/>
</dbReference>
<protein>
    <submittedName>
        <fullName evidence="5">Site-specific recombinase XerD</fullName>
    </submittedName>
</protein>
<dbReference type="PANTHER" id="PTHR30349:SF64">
    <property type="entry name" value="PROPHAGE INTEGRASE INTD-RELATED"/>
    <property type="match status" value="1"/>
</dbReference>
<keyword evidence="3" id="KW-0233">DNA recombination</keyword>
<dbReference type="InterPro" id="IPR025269">
    <property type="entry name" value="SAM-like_dom"/>
</dbReference>
<evidence type="ECO:0000256" key="1">
    <source>
        <dbReference type="ARBA" id="ARBA00008857"/>
    </source>
</evidence>
<evidence type="ECO:0000259" key="4">
    <source>
        <dbReference type="PROSITE" id="PS51898"/>
    </source>
</evidence>
<dbReference type="InterPro" id="IPR002104">
    <property type="entry name" value="Integrase_catalytic"/>
</dbReference>
<dbReference type="GO" id="GO:0015074">
    <property type="term" value="P:DNA integration"/>
    <property type="evidence" value="ECO:0007669"/>
    <property type="project" value="InterPro"/>
</dbReference>
<dbReference type="RefSeq" id="WP_106567550.1">
    <property type="nucleotide sequence ID" value="NZ_PYGF01000006.1"/>
</dbReference>
<feature type="domain" description="Tyr recombinase" evidence="4">
    <location>
        <begin position="237"/>
        <end position="424"/>
    </location>
</feature>
<accession>A0A2P8E341</accession>
<dbReference type="InterPro" id="IPR035386">
    <property type="entry name" value="Arm-DNA-bind_5"/>
</dbReference>
<dbReference type="EMBL" id="PYGF01000006">
    <property type="protein sequence ID" value="PSL03874.1"/>
    <property type="molecule type" value="Genomic_DNA"/>
</dbReference>
<dbReference type="PANTHER" id="PTHR30349">
    <property type="entry name" value="PHAGE INTEGRASE-RELATED"/>
    <property type="match status" value="1"/>
</dbReference>
<gene>
    <name evidence="5" type="ORF">CLV48_106114</name>
</gene>
<dbReference type="Gene3D" id="1.10.150.130">
    <property type="match status" value="1"/>
</dbReference>
<sequence length="441" mass="51247">MGFTLRFEARKDTINKDGKVPVSIIVSVSGKRKRIKTDIRTYYFNWDQGLQRAVFVNRKKIKELNPEFDPNNLPSSMDIEDINQELVLVESRFRDLAKKFELDNIAYGVQSLCEAFLLEQKPKTIKEESSKYVLDYIEKYIRENEAKRARGSMSVYKSLKGKLEAYLKKSRISISFEKIDLAFFRSFENYLIKEGEINNITIAKQLSTLKTFLNYASMDGIKVNDSWRAFKITRQTLEVIALTEKEFLTLYNLDLSNNKKLDKVRDVFCFGCATGYRYSDLNQLRRGHIYGMEIRLTVQKTQKPLMVPLNKYAYEILEKYKEMEMPLPVISNQKMNDYLKDLGKLAEINEPIEIVRYRGANKVVNIYPKYDLLTVHVARKTFATLSLEKGIPVETVMSVTGHSSYSSFQRYVKVTEERKRKEMARAWGAPELKKVVGGADQ</sequence>
<dbReference type="PROSITE" id="PS51898">
    <property type="entry name" value="TYR_RECOMBINASE"/>
    <property type="match status" value="1"/>
</dbReference>
<dbReference type="Pfam" id="PF17293">
    <property type="entry name" value="Arm-DNA-bind_5"/>
    <property type="match status" value="1"/>
</dbReference>
<comment type="caution">
    <text evidence="5">The sequence shown here is derived from an EMBL/GenBank/DDBJ whole genome shotgun (WGS) entry which is preliminary data.</text>
</comment>
<proteinExistence type="inferred from homology"/>
<keyword evidence="2" id="KW-0238">DNA-binding</keyword>
<evidence type="ECO:0000256" key="2">
    <source>
        <dbReference type="ARBA" id="ARBA00023125"/>
    </source>
</evidence>
<dbReference type="Gene3D" id="1.10.443.10">
    <property type="entry name" value="Intergrase catalytic core"/>
    <property type="match status" value="1"/>
</dbReference>
<evidence type="ECO:0000313" key="6">
    <source>
        <dbReference type="Proteomes" id="UP000240708"/>
    </source>
</evidence>
<dbReference type="InterPro" id="IPR013762">
    <property type="entry name" value="Integrase-like_cat_sf"/>
</dbReference>
<dbReference type="OrthoDB" id="9806835at2"/>
<dbReference type="SUPFAM" id="SSF56349">
    <property type="entry name" value="DNA breaking-rejoining enzymes"/>
    <property type="match status" value="1"/>
</dbReference>
<organism evidence="5 6">
    <name type="scientific">Cecembia rubra</name>
    <dbReference type="NCBI Taxonomy" id="1485585"/>
    <lineage>
        <taxon>Bacteria</taxon>
        <taxon>Pseudomonadati</taxon>
        <taxon>Bacteroidota</taxon>
        <taxon>Cytophagia</taxon>
        <taxon>Cytophagales</taxon>
        <taxon>Cyclobacteriaceae</taxon>
        <taxon>Cecembia</taxon>
    </lineage>
</organism>
<comment type="similarity">
    <text evidence="1">Belongs to the 'phage' integrase family.</text>
</comment>
<reference evidence="5 6" key="1">
    <citation type="submission" date="2018-03" db="EMBL/GenBank/DDBJ databases">
        <title>Genomic Encyclopedia of Archaeal and Bacterial Type Strains, Phase II (KMG-II): from individual species to whole genera.</title>
        <authorList>
            <person name="Goeker M."/>
        </authorList>
    </citation>
    <scope>NUCLEOTIDE SEQUENCE [LARGE SCALE GENOMIC DNA]</scope>
    <source>
        <strain evidence="5 6">DSM 28057</strain>
    </source>
</reference>
<dbReference type="CDD" id="cd01185">
    <property type="entry name" value="INTN1_C_like"/>
    <property type="match status" value="1"/>
</dbReference>
<evidence type="ECO:0000313" key="5">
    <source>
        <dbReference type="EMBL" id="PSL03874.1"/>
    </source>
</evidence>
<dbReference type="Pfam" id="PF00589">
    <property type="entry name" value="Phage_integrase"/>
    <property type="match status" value="1"/>
</dbReference>
<dbReference type="InterPro" id="IPR011010">
    <property type="entry name" value="DNA_brk_join_enz"/>
</dbReference>
<evidence type="ECO:0000256" key="3">
    <source>
        <dbReference type="ARBA" id="ARBA00023172"/>
    </source>
</evidence>
<dbReference type="GO" id="GO:0006310">
    <property type="term" value="P:DNA recombination"/>
    <property type="evidence" value="ECO:0007669"/>
    <property type="project" value="UniProtKB-KW"/>
</dbReference>